<dbReference type="RefSeq" id="WP_115612646.1">
    <property type="nucleotide sequence ID" value="NZ_JBHLZC010000001.1"/>
</dbReference>
<dbReference type="SUPFAM" id="SSF54001">
    <property type="entry name" value="Cysteine proteinases"/>
    <property type="match status" value="1"/>
</dbReference>
<reference evidence="1 2" key="1">
    <citation type="submission" date="2018-06" db="EMBL/GenBank/DDBJ databases">
        <authorList>
            <consortium name="Pathogen Informatics"/>
            <person name="Doyle S."/>
        </authorList>
    </citation>
    <scope>NUCLEOTIDE SEQUENCE [LARGE SCALE GENOMIC DNA]</scope>
    <source>
        <strain evidence="1 2">NCTC13294</strain>
    </source>
</reference>
<dbReference type="Proteomes" id="UP000254572">
    <property type="component" value="Unassembled WGS sequence"/>
</dbReference>
<dbReference type="Gene3D" id="3.90.1720.10">
    <property type="entry name" value="endopeptidase domain like (from Nostoc punctiforme)"/>
    <property type="match status" value="1"/>
</dbReference>
<organism evidence="1 2">
    <name type="scientific">Cardiobacterium valvarum</name>
    <dbReference type="NCBI Taxonomy" id="194702"/>
    <lineage>
        <taxon>Bacteria</taxon>
        <taxon>Pseudomonadati</taxon>
        <taxon>Pseudomonadota</taxon>
        <taxon>Gammaproteobacteria</taxon>
        <taxon>Cardiobacteriales</taxon>
        <taxon>Cardiobacteriaceae</taxon>
        <taxon>Cardiobacterium</taxon>
    </lineage>
</organism>
<evidence type="ECO:0000313" key="1">
    <source>
        <dbReference type="EMBL" id="SUX25713.1"/>
    </source>
</evidence>
<dbReference type="InterPro" id="IPR038765">
    <property type="entry name" value="Papain-like_cys_pep_sf"/>
</dbReference>
<protein>
    <recommendedName>
        <fullName evidence="3">Enoyl-CoA hydratase</fullName>
    </recommendedName>
</protein>
<dbReference type="EMBL" id="UFUW01000001">
    <property type="protein sequence ID" value="SUX25713.1"/>
    <property type="molecule type" value="Genomic_DNA"/>
</dbReference>
<evidence type="ECO:0000313" key="2">
    <source>
        <dbReference type="Proteomes" id="UP000254572"/>
    </source>
</evidence>
<dbReference type="OrthoDB" id="95478at2"/>
<gene>
    <name evidence="1" type="ORF">NCTC13294_02602</name>
</gene>
<keyword evidence="2" id="KW-1185">Reference proteome</keyword>
<sequence>MSTVTAYLACYKYRPPRDAAWRVRWRYASDWLIRVFTRSPYSHCEIAVPVRGLSGVFECYSSFAADGGVRCKQMVLDGEHWDLLPLTLDYGRLLTLFRETEGRRYDYIGILRFILPFLPPAHSRWYCSEWCAAALGYDGKRQWTPGQLAEAVKHH</sequence>
<evidence type="ECO:0008006" key="3">
    <source>
        <dbReference type="Google" id="ProtNLM"/>
    </source>
</evidence>
<accession>A0A381EFQ6</accession>
<dbReference type="AlphaFoldDB" id="A0A381EFQ6"/>
<proteinExistence type="predicted"/>
<name>A0A381EFQ6_9GAMM</name>